<gene>
    <name evidence="3" type="ORF">SAMN05661003_101250</name>
</gene>
<keyword evidence="1" id="KW-0677">Repeat</keyword>
<dbReference type="SMART" id="SM00450">
    <property type="entry name" value="RHOD"/>
    <property type="match status" value="2"/>
</dbReference>
<dbReference type="Pfam" id="PF00581">
    <property type="entry name" value="Rhodanese"/>
    <property type="match status" value="2"/>
</dbReference>
<keyword evidence="4" id="KW-1185">Reference proteome</keyword>
<dbReference type="GO" id="GO:0016740">
    <property type="term" value="F:transferase activity"/>
    <property type="evidence" value="ECO:0007669"/>
    <property type="project" value="UniProtKB-KW"/>
</dbReference>
<dbReference type="PROSITE" id="PS50206">
    <property type="entry name" value="RHODANESE_3"/>
    <property type="match status" value="2"/>
</dbReference>
<dbReference type="Proteomes" id="UP000243205">
    <property type="component" value="Unassembled WGS sequence"/>
</dbReference>
<dbReference type="Gene3D" id="3.40.250.10">
    <property type="entry name" value="Rhodanese-like domain"/>
    <property type="match status" value="2"/>
</dbReference>
<keyword evidence="3" id="KW-0670">Pyruvate</keyword>
<feature type="domain" description="Rhodanese" evidence="2">
    <location>
        <begin position="177"/>
        <end position="273"/>
    </location>
</feature>
<dbReference type="PANTHER" id="PTHR43855">
    <property type="entry name" value="THIOSULFATE SULFURTRANSFERASE"/>
    <property type="match status" value="1"/>
</dbReference>
<dbReference type="STRING" id="57664.SAMN05661003_101250"/>
<name>A0A1G6XG61_9BACT</name>
<accession>A0A1G6XG61</accession>
<dbReference type="AlphaFoldDB" id="A0A1G6XG61"/>
<proteinExistence type="predicted"/>
<evidence type="ECO:0000313" key="3">
    <source>
        <dbReference type="EMBL" id="SDD76773.1"/>
    </source>
</evidence>
<reference evidence="4" key="1">
    <citation type="submission" date="2016-10" db="EMBL/GenBank/DDBJ databases">
        <authorList>
            <person name="Varghese N."/>
            <person name="Submissions S."/>
        </authorList>
    </citation>
    <scope>NUCLEOTIDE SEQUENCE [LARGE SCALE GENOMIC DNA]</scope>
    <source>
        <strain evidence="4">DSM 8987</strain>
    </source>
</reference>
<dbReference type="EMBL" id="FNAQ01000001">
    <property type="protein sequence ID" value="SDD76773.1"/>
    <property type="molecule type" value="Genomic_DNA"/>
</dbReference>
<sequence length="273" mass="30103">MLSLLLLPLTAGAAEGTSFQLQRLDVSTALERADLIRLDARPRSHWQQGHLPNALSFSWEDYSRTDPDGVKYRVWPPAELAAALGACGIDEHSALLLYGDGDSSWGGEGWLAWLLAWLGHQGPVYLLDGGIQAWQAAGAPLSQEIAQPAATKTYQVTLNRALNCSASDIKQRGTTWQLVDTRSYFTEWLPGHLPGAVHLHWEKFFQGADRRPLDASQLRQLLRAQGIDPHQPVVYYCTGGIRSGYAWMVHQLAGLPAAINFEGGTEEWAARNH</sequence>
<dbReference type="PANTHER" id="PTHR43855:SF1">
    <property type="entry name" value="THIOSULFATE SULFURTRANSFERASE"/>
    <property type="match status" value="1"/>
</dbReference>
<dbReference type="InterPro" id="IPR001763">
    <property type="entry name" value="Rhodanese-like_dom"/>
</dbReference>
<evidence type="ECO:0000256" key="1">
    <source>
        <dbReference type="ARBA" id="ARBA00022737"/>
    </source>
</evidence>
<feature type="domain" description="Rhodanese" evidence="2">
    <location>
        <begin position="31"/>
        <end position="143"/>
    </location>
</feature>
<keyword evidence="3" id="KW-0808">Transferase</keyword>
<dbReference type="SUPFAM" id="SSF52821">
    <property type="entry name" value="Rhodanese/Cell cycle control phosphatase"/>
    <property type="match status" value="2"/>
</dbReference>
<evidence type="ECO:0000259" key="2">
    <source>
        <dbReference type="PROSITE" id="PS50206"/>
    </source>
</evidence>
<evidence type="ECO:0000313" key="4">
    <source>
        <dbReference type="Proteomes" id="UP000243205"/>
    </source>
</evidence>
<dbReference type="InterPro" id="IPR051126">
    <property type="entry name" value="Thiosulfate_sulfurtransferase"/>
</dbReference>
<dbReference type="InterPro" id="IPR036873">
    <property type="entry name" value="Rhodanese-like_dom_sf"/>
</dbReference>
<protein>
    <submittedName>
        <fullName evidence="3">Thiosulfate/3-mercaptopyruvate sulfurtransferase</fullName>
    </submittedName>
</protein>
<organism evidence="3 4">
    <name type="scientific">Desulfuromonas thiophila</name>
    <dbReference type="NCBI Taxonomy" id="57664"/>
    <lineage>
        <taxon>Bacteria</taxon>
        <taxon>Pseudomonadati</taxon>
        <taxon>Thermodesulfobacteriota</taxon>
        <taxon>Desulfuromonadia</taxon>
        <taxon>Desulfuromonadales</taxon>
        <taxon>Desulfuromonadaceae</taxon>
        <taxon>Desulfuromonas</taxon>
    </lineage>
</organism>